<name>A0A9W8I0H8_9FUNG</name>
<organism evidence="2 3">
    <name type="scientific">Coemansia guatemalensis</name>
    <dbReference type="NCBI Taxonomy" id="2761395"/>
    <lineage>
        <taxon>Eukaryota</taxon>
        <taxon>Fungi</taxon>
        <taxon>Fungi incertae sedis</taxon>
        <taxon>Zoopagomycota</taxon>
        <taxon>Kickxellomycotina</taxon>
        <taxon>Kickxellomycetes</taxon>
        <taxon>Kickxellales</taxon>
        <taxon>Kickxellaceae</taxon>
        <taxon>Coemansia</taxon>
    </lineage>
</organism>
<comment type="caution">
    <text evidence="2">The sequence shown here is derived from an EMBL/GenBank/DDBJ whole genome shotgun (WGS) entry which is preliminary data.</text>
</comment>
<dbReference type="EMBL" id="JANBUO010000037">
    <property type="protein sequence ID" value="KAJ2808584.1"/>
    <property type="molecule type" value="Genomic_DNA"/>
</dbReference>
<protein>
    <submittedName>
        <fullName evidence="2">Uncharacterized protein</fullName>
    </submittedName>
</protein>
<keyword evidence="3" id="KW-1185">Reference proteome</keyword>
<dbReference type="AlphaFoldDB" id="A0A9W8I0H8"/>
<evidence type="ECO:0000313" key="2">
    <source>
        <dbReference type="EMBL" id="KAJ2808584.1"/>
    </source>
</evidence>
<dbReference type="OrthoDB" id="10497507at2759"/>
<gene>
    <name evidence="2" type="ORF">H4R20_000789</name>
</gene>
<proteinExistence type="predicted"/>
<evidence type="ECO:0000256" key="1">
    <source>
        <dbReference type="SAM" id="MobiDB-lite"/>
    </source>
</evidence>
<feature type="region of interest" description="Disordered" evidence="1">
    <location>
        <begin position="152"/>
        <end position="197"/>
    </location>
</feature>
<dbReference type="Proteomes" id="UP001140094">
    <property type="component" value="Unassembled WGS sequence"/>
</dbReference>
<reference evidence="2" key="1">
    <citation type="submission" date="2022-07" db="EMBL/GenBank/DDBJ databases">
        <title>Phylogenomic reconstructions and comparative analyses of Kickxellomycotina fungi.</title>
        <authorList>
            <person name="Reynolds N.K."/>
            <person name="Stajich J.E."/>
            <person name="Barry K."/>
            <person name="Grigoriev I.V."/>
            <person name="Crous P."/>
            <person name="Smith M.E."/>
        </authorList>
    </citation>
    <scope>NUCLEOTIDE SEQUENCE</scope>
    <source>
        <strain evidence="2">NRRL 1565</strain>
    </source>
</reference>
<sequence length="229" mass="25799">MATLWTAGTNIFTYQAGENERGLMQGPCKLPENLPKLSLGRDSYDFAMEMARALQVRHYNLDEWGKFKKLCMLSGLCRDSKDVRTHFLSGLDRKVHIMFTSHFPMWLENGNLDAGYVYVSELQETFNMVTHDIPQYTKFHQSMDEVISAKYGSTSTTRHGPANPAANTGHLGRNGDGHLPAASSTAAGTHSDSRRALGGRRDQCHWLRNDERRDRGLQHYHGRATSVNV</sequence>
<evidence type="ECO:0000313" key="3">
    <source>
        <dbReference type="Proteomes" id="UP001140094"/>
    </source>
</evidence>
<accession>A0A9W8I0H8</accession>